<evidence type="ECO:0000259" key="21">
    <source>
        <dbReference type="PROSITE" id="PS51285"/>
    </source>
</evidence>
<dbReference type="PROSITE" id="PS00107">
    <property type="entry name" value="PROTEIN_KINASE_ATP"/>
    <property type="match status" value="1"/>
</dbReference>
<feature type="region of interest" description="Disordered" evidence="18">
    <location>
        <begin position="714"/>
        <end position="734"/>
    </location>
</feature>
<evidence type="ECO:0000256" key="5">
    <source>
        <dbReference type="ARBA" id="ARBA00022490"/>
    </source>
</evidence>
<evidence type="ECO:0000256" key="2">
    <source>
        <dbReference type="ARBA" id="ARBA00004300"/>
    </source>
</evidence>
<dbReference type="PROSITE" id="PS50030">
    <property type="entry name" value="UBA"/>
    <property type="match status" value="1"/>
</dbReference>
<feature type="compositionally biased region" description="Low complexity" evidence="18">
    <location>
        <begin position="409"/>
        <end position="447"/>
    </location>
</feature>
<proteinExistence type="inferred from homology"/>
<evidence type="ECO:0000256" key="10">
    <source>
        <dbReference type="ARBA" id="ARBA00022741"/>
    </source>
</evidence>
<evidence type="ECO:0000256" key="14">
    <source>
        <dbReference type="ARBA" id="ARBA00023212"/>
    </source>
</evidence>
<dbReference type="InterPro" id="IPR049761">
    <property type="entry name" value="LATS1-like_MobB"/>
</dbReference>
<evidence type="ECO:0000256" key="3">
    <source>
        <dbReference type="ARBA" id="ARBA00009903"/>
    </source>
</evidence>
<evidence type="ECO:0000256" key="4">
    <source>
        <dbReference type="ARBA" id="ARBA00012513"/>
    </source>
</evidence>
<dbReference type="GO" id="GO:0022604">
    <property type="term" value="P:regulation of cell morphogenesis"/>
    <property type="evidence" value="ECO:0007669"/>
    <property type="project" value="UniProtKB-ARBA"/>
</dbReference>
<feature type="compositionally biased region" description="Polar residues" evidence="18">
    <location>
        <begin position="321"/>
        <end position="350"/>
    </location>
</feature>
<dbReference type="GO" id="GO:0051093">
    <property type="term" value="P:negative regulation of developmental process"/>
    <property type="evidence" value="ECO:0007669"/>
    <property type="project" value="UniProtKB-ARBA"/>
</dbReference>
<dbReference type="PANTHER" id="PTHR24356:SF418">
    <property type="entry name" value="SERINE_THREONINE-PROTEIN KINASE WARTS"/>
    <property type="match status" value="1"/>
</dbReference>
<dbReference type="Gene3D" id="1.10.8.10">
    <property type="entry name" value="DNA helicase RuvA subunit, C-terminal domain"/>
    <property type="match status" value="1"/>
</dbReference>
<dbReference type="EMBL" id="HBUF01356110">
    <property type="protein sequence ID" value="CAG6717594.1"/>
    <property type="molecule type" value="Transcribed_RNA"/>
</dbReference>
<dbReference type="FunFam" id="1.10.510.10:FF:000086">
    <property type="entry name" value="Non-specific serine/threonine protein kinase"/>
    <property type="match status" value="1"/>
</dbReference>
<dbReference type="InterPro" id="IPR017441">
    <property type="entry name" value="Protein_kinase_ATP_BS"/>
</dbReference>
<comment type="subcellular location">
    <subcellularLocation>
        <location evidence="2">Cytoplasm</location>
        <location evidence="2">Cytoskeleton</location>
        <location evidence="2">Microtubule organizing center</location>
        <location evidence="2">Centrosome</location>
    </subcellularLocation>
</comment>
<dbReference type="Gene3D" id="1.10.510.10">
    <property type="entry name" value="Transferase(Phosphotransferase) domain 1"/>
    <property type="match status" value="2"/>
</dbReference>
<dbReference type="InterPro" id="IPR050236">
    <property type="entry name" value="Ser_Thr_kinase_AGC"/>
</dbReference>
<keyword evidence="9" id="KW-0479">Metal-binding</keyword>
<feature type="domain" description="Protein kinase" evidence="19">
    <location>
        <begin position="554"/>
        <end position="864"/>
    </location>
</feature>
<dbReference type="InterPro" id="IPR011009">
    <property type="entry name" value="Kinase-like_dom_sf"/>
</dbReference>
<keyword evidence="6" id="KW-0723">Serine/threonine-protein kinase</keyword>
<evidence type="ECO:0000256" key="6">
    <source>
        <dbReference type="ARBA" id="ARBA00022527"/>
    </source>
</evidence>
<evidence type="ECO:0000256" key="12">
    <source>
        <dbReference type="ARBA" id="ARBA00022840"/>
    </source>
</evidence>
<evidence type="ECO:0000313" key="22">
    <source>
        <dbReference type="EMBL" id="CAG6717597.1"/>
    </source>
</evidence>
<feature type="compositionally biased region" description="Polar residues" evidence="18">
    <location>
        <begin position="16"/>
        <end position="30"/>
    </location>
</feature>
<comment type="catalytic activity">
    <reaction evidence="16">
        <text>L-seryl-[protein] + ATP = O-phospho-L-seryl-[protein] + ADP + H(+)</text>
        <dbReference type="Rhea" id="RHEA:17989"/>
        <dbReference type="Rhea" id="RHEA-COMP:9863"/>
        <dbReference type="Rhea" id="RHEA-COMP:11604"/>
        <dbReference type="ChEBI" id="CHEBI:15378"/>
        <dbReference type="ChEBI" id="CHEBI:29999"/>
        <dbReference type="ChEBI" id="CHEBI:30616"/>
        <dbReference type="ChEBI" id="CHEBI:83421"/>
        <dbReference type="ChEBI" id="CHEBI:456216"/>
        <dbReference type="EC" id="2.7.11.1"/>
    </reaction>
</comment>
<reference evidence="22" key="1">
    <citation type="submission" date="2021-05" db="EMBL/GenBank/DDBJ databases">
        <authorList>
            <person name="Alioto T."/>
            <person name="Alioto T."/>
            <person name="Gomez Garrido J."/>
        </authorList>
    </citation>
    <scope>NUCLEOTIDE SEQUENCE</scope>
</reference>
<dbReference type="Pfam" id="PF00069">
    <property type="entry name" value="Pkinase"/>
    <property type="match status" value="2"/>
</dbReference>
<evidence type="ECO:0000256" key="15">
    <source>
        <dbReference type="ARBA" id="ARBA00047899"/>
    </source>
</evidence>
<dbReference type="GO" id="GO:0000082">
    <property type="term" value="P:G1/S transition of mitotic cell cycle"/>
    <property type="evidence" value="ECO:0007669"/>
    <property type="project" value="TreeGrafter"/>
</dbReference>
<dbReference type="PROSITE" id="PS00108">
    <property type="entry name" value="PROTEIN_KINASE_ST"/>
    <property type="match status" value="1"/>
</dbReference>
<evidence type="ECO:0000256" key="11">
    <source>
        <dbReference type="ARBA" id="ARBA00022777"/>
    </source>
</evidence>
<dbReference type="InterPro" id="IPR009060">
    <property type="entry name" value="UBA-like_sf"/>
</dbReference>
<dbReference type="SMART" id="SM00133">
    <property type="entry name" value="S_TK_X"/>
    <property type="match status" value="1"/>
</dbReference>
<dbReference type="GO" id="GO:0004674">
    <property type="term" value="F:protein serine/threonine kinase activity"/>
    <property type="evidence" value="ECO:0007669"/>
    <property type="project" value="UniProtKB-KW"/>
</dbReference>
<keyword evidence="7" id="KW-0597">Phosphoprotein</keyword>
<dbReference type="EC" id="2.7.11.1" evidence="4"/>
<evidence type="ECO:0000256" key="13">
    <source>
        <dbReference type="ARBA" id="ARBA00022842"/>
    </source>
</evidence>
<dbReference type="GO" id="GO:0048814">
    <property type="term" value="P:regulation of dendrite morphogenesis"/>
    <property type="evidence" value="ECO:0007669"/>
    <property type="project" value="UniProtKB-ARBA"/>
</dbReference>
<feature type="compositionally biased region" description="Basic and acidic residues" evidence="18">
    <location>
        <begin position="462"/>
        <end position="478"/>
    </location>
</feature>
<dbReference type="GO" id="GO:0046872">
    <property type="term" value="F:metal ion binding"/>
    <property type="evidence" value="ECO:0007669"/>
    <property type="project" value="UniProtKB-KW"/>
</dbReference>
<dbReference type="GO" id="GO:0005813">
    <property type="term" value="C:centrosome"/>
    <property type="evidence" value="ECO:0007669"/>
    <property type="project" value="UniProtKB-SubCell"/>
</dbReference>
<feature type="domain" description="AGC-kinase C-terminal" evidence="21">
    <location>
        <begin position="865"/>
        <end position="934"/>
    </location>
</feature>
<dbReference type="PROSITE" id="PS51285">
    <property type="entry name" value="AGC_KINASE_CTER"/>
    <property type="match status" value="1"/>
</dbReference>
<keyword evidence="14" id="KW-0206">Cytoskeleton</keyword>
<dbReference type="FunFam" id="3.30.200.20:FF:000170">
    <property type="entry name" value="Non-specific serine/threonine protein kinase"/>
    <property type="match status" value="1"/>
</dbReference>
<keyword evidence="10 17" id="KW-0547">Nucleotide-binding</keyword>
<comment type="cofactor">
    <cofactor evidence="1">
        <name>Mg(2+)</name>
        <dbReference type="ChEBI" id="CHEBI:18420"/>
    </cofactor>
</comment>
<evidence type="ECO:0000256" key="7">
    <source>
        <dbReference type="ARBA" id="ARBA00022553"/>
    </source>
</evidence>
<dbReference type="EMBL" id="HBUF01356111">
    <property type="protein sequence ID" value="CAG6717597.1"/>
    <property type="molecule type" value="Transcribed_RNA"/>
</dbReference>
<dbReference type="FunFam" id="1.10.510.10:FF:000199">
    <property type="entry name" value="Non-specific serine/threonine protein kinase"/>
    <property type="match status" value="1"/>
</dbReference>
<accession>A0A8D8VAD1</accession>
<feature type="binding site" evidence="17">
    <location>
        <position position="583"/>
    </location>
    <ligand>
        <name>ATP</name>
        <dbReference type="ChEBI" id="CHEBI:30616"/>
    </ligand>
</feature>
<dbReference type="SUPFAM" id="SSF56112">
    <property type="entry name" value="Protein kinase-like (PK-like)"/>
    <property type="match status" value="1"/>
</dbReference>
<dbReference type="SMART" id="SM00220">
    <property type="entry name" value="S_TKc"/>
    <property type="match status" value="1"/>
</dbReference>
<keyword evidence="5" id="KW-0963">Cytoplasm</keyword>
<keyword evidence="11 22" id="KW-0418">Kinase</keyword>
<feature type="compositionally biased region" description="Pro residues" evidence="18">
    <location>
        <begin position="201"/>
        <end position="218"/>
    </location>
</feature>
<dbReference type="GO" id="GO:0009966">
    <property type="term" value="P:regulation of signal transduction"/>
    <property type="evidence" value="ECO:0007669"/>
    <property type="project" value="UniProtKB-ARBA"/>
</dbReference>
<dbReference type="CDD" id="cd21778">
    <property type="entry name" value="MobB_LATS1"/>
    <property type="match status" value="1"/>
</dbReference>
<dbReference type="AlphaFoldDB" id="A0A8D8VAD1"/>
<evidence type="ECO:0000259" key="19">
    <source>
        <dbReference type="PROSITE" id="PS50011"/>
    </source>
</evidence>
<dbReference type="InterPro" id="IPR008271">
    <property type="entry name" value="Ser/Thr_kinase_AS"/>
</dbReference>
<evidence type="ECO:0000259" key="20">
    <source>
        <dbReference type="PROSITE" id="PS50030"/>
    </source>
</evidence>
<dbReference type="GO" id="GO:0046620">
    <property type="term" value="P:regulation of organ growth"/>
    <property type="evidence" value="ECO:0007669"/>
    <property type="project" value="TreeGrafter"/>
</dbReference>
<dbReference type="Gene3D" id="3.30.200.20">
    <property type="entry name" value="Phosphorylase Kinase, domain 1"/>
    <property type="match status" value="2"/>
</dbReference>
<organism evidence="22">
    <name type="scientific">Cacopsylla melanoneura</name>
    <dbReference type="NCBI Taxonomy" id="428564"/>
    <lineage>
        <taxon>Eukaryota</taxon>
        <taxon>Metazoa</taxon>
        <taxon>Ecdysozoa</taxon>
        <taxon>Arthropoda</taxon>
        <taxon>Hexapoda</taxon>
        <taxon>Insecta</taxon>
        <taxon>Pterygota</taxon>
        <taxon>Neoptera</taxon>
        <taxon>Paraneoptera</taxon>
        <taxon>Hemiptera</taxon>
        <taxon>Sternorrhyncha</taxon>
        <taxon>Psylloidea</taxon>
        <taxon>Psyllidae</taxon>
        <taxon>Psyllinae</taxon>
        <taxon>Cacopsylla</taxon>
    </lineage>
</organism>
<evidence type="ECO:0000256" key="9">
    <source>
        <dbReference type="ARBA" id="ARBA00022723"/>
    </source>
</evidence>
<keyword evidence="13" id="KW-0460">Magnesium</keyword>
<dbReference type="GO" id="GO:0005524">
    <property type="term" value="F:ATP binding"/>
    <property type="evidence" value="ECO:0007669"/>
    <property type="project" value="UniProtKB-UniRule"/>
</dbReference>
<feature type="region of interest" description="Disordered" evidence="18">
    <location>
        <begin position="140"/>
        <end position="478"/>
    </location>
</feature>
<comment type="catalytic activity">
    <reaction evidence="15">
        <text>L-threonyl-[protein] + ATP = O-phospho-L-threonyl-[protein] + ADP + H(+)</text>
        <dbReference type="Rhea" id="RHEA:46608"/>
        <dbReference type="Rhea" id="RHEA-COMP:11060"/>
        <dbReference type="Rhea" id="RHEA-COMP:11605"/>
        <dbReference type="ChEBI" id="CHEBI:15378"/>
        <dbReference type="ChEBI" id="CHEBI:30013"/>
        <dbReference type="ChEBI" id="CHEBI:30616"/>
        <dbReference type="ChEBI" id="CHEBI:61977"/>
        <dbReference type="ChEBI" id="CHEBI:456216"/>
        <dbReference type="EC" id="2.7.11.1"/>
    </reaction>
</comment>
<evidence type="ECO:0000256" key="8">
    <source>
        <dbReference type="ARBA" id="ARBA00022679"/>
    </source>
</evidence>
<feature type="region of interest" description="Disordered" evidence="18">
    <location>
        <begin position="1"/>
        <end position="30"/>
    </location>
</feature>
<dbReference type="PANTHER" id="PTHR24356">
    <property type="entry name" value="SERINE/THREONINE-PROTEIN KINASE"/>
    <property type="match status" value="1"/>
</dbReference>
<keyword evidence="8" id="KW-0808">Transferase</keyword>
<dbReference type="SUPFAM" id="SSF46934">
    <property type="entry name" value="UBA-like"/>
    <property type="match status" value="1"/>
</dbReference>
<dbReference type="InterPro" id="IPR000961">
    <property type="entry name" value="AGC-kinase_C"/>
</dbReference>
<feature type="domain" description="UBA" evidence="20">
    <location>
        <begin position="92"/>
        <end position="138"/>
    </location>
</feature>
<dbReference type="EMBL" id="HBUF01173881">
    <property type="protein sequence ID" value="CAG6653504.1"/>
    <property type="molecule type" value="Transcribed_RNA"/>
</dbReference>
<dbReference type="GO" id="GO:0043065">
    <property type="term" value="P:positive regulation of apoptotic process"/>
    <property type="evidence" value="ECO:0007669"/>
    <property type="project" value="TreeGrafter"/>
</dbReference>
<feature type="compositionally biased region" description="Polar residues" evidence="18">
    <location>
        <begin position="369"/>
        <end position="382"/>
    </location>
</feature>
<dbReference type="CDD" id="cd05598">
    <property type="entry name" value="STKc_LATS"/>
    <property type="match status" value="1"/>
</dbReference>
<evidence type="ECO:0000256" key="17">
    <source>
        <dbReference type="PROSITE-ProRule" id="PRU10141"/>
    </source>
</evidence>
<sequence length="960" mass="105586">MGHQPLCTMNPPPGSGKSTPATANNRSSGYRQKALAEIRNSLLPFAHSGEGGGGVGSSAASTISTLSTTSGVSSVSSSLSNGHSNGGGGSLLLDKDLNGLRQALNQLIAMGYSEDMSLMALKMTDGRYEAALNFLHKQGDLGKLSSGKSKQLMRKPSLERGSPVLDSGAGSSRSDSPRQILDMSSHPPLSRQYSPSSFSSEPPPPPPPRTSSTPPPPITHHVHMSHHMLKRLSPAPAPVLPQRGPGLTMSPEPPPPYPSPAAAPPPPPSYSASIQSRQSPAPAPSPSSGIYSGSSPSPTPSPMQAWSSRQAKTQPVVIMQSVKSTPVQKPSLQTAIAPTSPPSYSSSIQQKPLPPSPVNVVPTTEPPSYASTMQALATSRIANISVDPGQHPMLQRKFSPATTGDSRSESPASASSTESRTPPLPPTTSSSVTQNKQNGTSNNNNNSNDRRTYKINHQSPIPERKHMTKEKEEERRDCKVKNYSPQAFKFFMEQHIENVIKSHKQRVFRRLQLETEMAKIGLSAEAQCQMRKMLSQKESNYIRLKRAKMDKSMFIKIKPIGVGAFGEVTLVRKIDTNHLYAMKTLRKADVLKRNQVAHVKAERDILAEADNEWVVKLYYSFQDKDNLYFVMDYIPGGDLMSLLIKKGIFEEPLARFYIAELTCAVESVHKMGFIHRDIKPDNILIDRDGHIKLTDFGLCTGFRWTHNSKYYQSNGDHGRQDSMEPSEEWSQGGAPGQECRCINSPLKPLERRRRREHQRCLAHSLVGTPNYIAPEVLLRTGYTQLCDWWSVGVILYEMLVGSPPFLANTSAETQYKVINWESCLHIPVEAQLSPEGADLILQLCTGADKRLGKNASEVKAHRFFSSVDFEKGVRTLPPPHIPRIQNSMDTSNFDPVDPDRLRNSDSMLDELSDELKSPFHGFFEFTFRRFFDDGGGVPYPHKISLDDATNQENNQGAVYV</sequence>
<evidence type="ECO:0000256" key="16">
    <source>
        <dbReference type="ARBA" id="ARBA00048679"/>
    </source>
</evidence>
<evidence type="ECO:0000256" key="1">
    <source>
        <dbReference type="ARBA" id="ARBA00001946"/>
    </source>
</evidence>
<protein>
    <recommendedName>
        <fullName evidence="4">non-specific serine/threonine protein kinase</fullName>
        <ecNumber evidence="4">2.7.11.1</ecNumber>
    </recommendedName>
</protein>
<dbReference type="EMBL" id="HBUF01356109">
    <property type="protein sequence ID" value="CAG6717591.1"/>
    <property type="molecule type" value="Transcribed_RNA"/>
</dbReference>
<dbReference type="InterPro" id="IPR015940">
    <property type="entry name" value="UBA"/>
</dbReference>
<dbReference type="InterPro" id="IPR000719">
    <property type="entry name" value="Prot_kinase_dom"/>
</dbReference>
<feature type="compositionally biased region" description="Low complexity" evidence="18">
    <location>
        <begin position="270"/>
        <end position="296"/>
    </location>
</feature>
<keyword evidence="12 17" id="KW-0067">ATP-binding</keyword>
<dbReference type="EMBL" id="HBUF01173880">
    <property type="protein sequence ID" value="CAG6653502.1"/>
    <property type="molecule type" value="Transcribed_RNA"/>
</dbReference>
<feature type="compositionally biased region" description="Basic residues" evidence="18">
    <location>
        <begin position="220"/>
        <end position="230"/>
    </location>
</feature>
<name>A0A8D8VAD1_9HEMI</name>
<dbReference type="PROSITE" id="PS50011">
    <property type="entry name" value="PROTEIN_KINASE_DOM"/>
    <property type="match status" value="1"/>
</dbReference>
<evidence type="ECO:0000256" key="18">
    <source>
        <dbReference type="SAM" id="MobiDB-lite"/>
    </source>
</evidence>
<dbReference type="GO" id="GO:0035329">
    <property type="term" value="P:hippo signaling"/>
    <property type="evidence" value="ECO:0007669"/>
    <property type="project" value="UniProtKB-ARBA"/>
</dbReference>
<feature type="compositionally biased region" description="Polar residues" evidence="18">
    <location>
        <begin position="304"/>
        <end position="313"/>
    </location>
</feature>
<feature type="compositionally biased region" description="Pro residues" evidence="18">
    <location>
        <begin position="251"/>
        <end position="269"/>
    </location>
</feature>
<comment type="similarity">
    <text evidence="3">Belongs to the protein kinase superfamily. AGC Ser/Thr protein kinase family.</text>
</comment>